<dbReference type="OrthoDB" id="3641178at2759"/>
<dbReference type="EMBL" id="PQXL01000522">
    <property type="protein sequence ID" value="THV45155.1"/>
    <property type="molecule type" value="Genomic_DNA"/>
</dbReference>
<feature type="region of interest" description="Disordered" evidence="1">
    <location>
        <begin position="279"/>
        <end position="299"/>
    </location>
</feature>
<feature type="compositionally biased region" description="Polar residues" evidence="1">
    <location>
        <begin position="213"/>
        <end position="233"/>
    </location>
</feature>
<feature type="compositionally biased region" description="Low complexity" evidence="1">
    <location>
        <begin position="16"/>
        <end position="29"/>
    </location>
</feature>
<organism evidence="2 3">
    <name type="scientific">Botrytis galanthina</name>
    <dbReference type="NCBI Taxonomy" id="278940"/>
    <lineage>
        <taxon>Eukaryota</taxon>
        <taxon>Fungi</taxon>
        <taxon>Dikarya</taxon>
        <taxon>Ascomycota</taxon>
        <taxon>Pezizomycotina</taxon>
        <taxon>Leotiomycetes</taxon>
        <taxon>Helotiales</taxon>
        <taxon>Sclerotiniaceae</taxon>
        <taxon>Botrytis</taxon>
    </lineage>
</organism>
<feature type="compositionally biased region" description="Low complexity" evidence="1">
    <location>
        <begin position="279"/>
        <end position="288"/>
    </location>
</feature>
<comment type="caution">
    <text evidence="2">The sequence shown here is derived from an EMBL/GenBank/DDBJ whole genome shotgun (WGS) entry which is preliminary data.</text>
</comment>
<feature type="compositionally biased region" description="Polar residues" evidence="1">
    <location>
        <begin position="289"/>
        <end position="299"/>
    </location>
</feature>
<proteinExistence type="predicted"/>
<feature type="region of interest" description="Disordered" evidence="1">
    <location>
        <begin position="12"/>
        <end position="39"/>
    </location>
</feature>
<evidence type="ECO:0000313" key="3">
    <source>
        <dbReference type="Proteomes" id="UP000308671"/>
    </source>
</evidence>
<reference evidence="2 3" key="1">
    <citation type="submission" date="2017-12" db="EMBL/GenBank/DDBJ databases">
        <title>Comparative genomics of Botrytis spp.</title>
        <authorList>
            <person name="Valero-Jimenez C.A."/>
            <person name="Tapia P."/>
            <person name="Veloso J."/>
            <person name="Silva-Moreno E."/>
            <person name="Staats M."/>
            <person name="Valdes J.H."/>
            <person name="Van Kan J.A.L."/>
        </authorList>
    </citation>
    <scope>NUCLEOTIDE SEQUENCE [LARGE SCALE GENOMIC DNA]</scope>
    <source>
        <strain evidence="2 3">MUCL435</strain>
    </source>
</reference>
<sequence>MGEMIHLKLQPVEGNSTTSTSSKTSTSSSINPTTKKQRPKSIRSIWSRLAAPYTLDDWKAIMDEVKKLYLTRQYEKCAAQCTKALNSITDPYRVHPLHSLFLSFYCATCLEITASNLTNNSPEKLLLLRDSLLYFQKAEEYITYADIPIQNNDLSPSNRSSSTSSTSSARSSVDSVFSSTTFPSTIDRLSPAFSSYSFESCDDDKTPRHSRTFSESSIASIQSMQSTDNTTTPKKPAPLRIKKKVSFSPALPTLIISDQSVDNESSVFETIPRAIPSPITPSLPTISSKFQSPSPDYPSHNTRLTSYNLNLSSITTQLTYHITHISNLIDNIQNVRKSRRSNQPSFVPSLFNSPDDLSNEDRAEMERKDIQERIDKLRSGGWEKKRWDGSRYAALRQEVDNEMNGWI</sequence>
<evidence type="ECO:0000256" key="1">
    <source>
        <dbReference type="SAM" id="MobiDB-lite"/>
    </source>
</evidence>
<feature type="region of interest" description="Disordered" evidence="1">
    <location>
        <begin position="200"/>
        <end position="237"/>
    </location>
</feature>
<accession>A0A4S8QPN8</accession>
<gene>
    <name evidence="2" type="ORF">BGAL_0523g00030</name>
</gene>
<name>A0A4S8QPN8_9HELO</name>
<feature type="region of interest" description="Disordered" evidence="1">
    <location>
        <begin position="339"/>
        <end position="362"/>
    </location>
</feature>
<dbReference type="Proteomes" id="UP000308671">
    <property type="component" value="Unassembled WGS sequence"/>
</dbReference>
<feature type="compositionally biased region" description="Polar residues" evidence="1">
    <location>
        <begin position="339"/>
        <end position="356"/>
    </location>
</feature>
<keyword evidence="3" id="KW-1185">Reference proteome</keyword>
<protein>
    <submittedName>
        <fullName evidence="2">Uncharacterized protein</fullName>
    </submittedName>
</protein>
<dbReference type="AlphaFoldDB" id="A0A4S8QPN8"/>
<evidence type="ECO:0000313" key="2">
    <source>
        <dbReference type="EMBL" id="THV45155.1"/>
    </source>
</evidence>